<reference evidence="3" key="2">
    <citation type="journal article" date="2018" name="Plant J.">
        <title>The Sorghum bicolor reference genome: improved assembly, gene annotations, a transcriptome atlas, and signatures of genome organization.</title>
        <authorList>
            <person name="McCormick R.F."/>
            <person name="Truong S.K."/>
            <person name="Sreedasyam A."/>
            <person name="Jenkins J."/>
            <person name="Shu S."/>
            <person name="Sims D."/>
            <person name="Kennedy M."/>
            <person name="Amirebrahimi M."/>
            <person name="Weers B.D."/>
            <person name="McKinley B."/>
            <person name="Mattison A."/>
            <person name="Morishige D.T."/>
            <person name="Grimwood J."/>
            <person name="Schmutz J."/>
            <person name="Mullet J.E."/>
        </authorList>
    </citation>
    <scope>NUCLEOTIDE SEQUENCE [LARGE SCALE GENOMIC DNA]</scope>
    <source>
        <strain evidence="3">cv. BTx623</strain>
    </source>
</reference>
<feature type="compositionally biased region" description="Basic and acidic residues" evidence="1">
    <location>
        <begin position="17"/>
        <end position="30"/>
    </location>
</feature>
<evidence type="ECO:0000313" key="3">
    <source>
        <dbReference type="Proteomes" id="UP000000768"/>
    </source>
</evidence>
<feature type="region of interest" description="Disordered" evidence="1">
    <location>
        <begin position="16"/>
        <end position="62"/>
    </location>
</feature>
<name>A0A1B6QG69_SORBI</name>
<dbReference type="Proteomes" id="UP000000768">
    <property type="component" value="Chromosome 2"/>
</dbReference>
<protein>
    <submittedName>
        <fullName evidence="2">Uncharacterized protein</fullName>
    </submittedName>
</protein>
<evidence type="ECO:0000313" key="2">
    <source>
        <dbReference type="EMBL" id="KXG36909.1"/>
    </source>
</evidence>
<evidence type="ECO:0000256" key="1">
    <source>
        <dbReference type="SAM" id="MobiDB-lite"/>
    </source>
</evidence>
<dbReference type="InParanoid" id="A0A1B6QG69"/>
<reference evidence="2 3" key="1">
    <citation type="journal article" date="2009" name="Nature">
        <title>The Sorghum bicolor genome and the diversification of grasses.</title>
        <authorList>
            <person name="Paterson A.H."/>
            <person name="Bowers J.E."/>
            <person name="Bruggmann R."/>
            <person name="Dubchak I."/>
            <person name="Grimwood J."/>
            <person name="Gundlach H."/>
            <person name="Haberer G."/>
            <person name="Hellsten U."/>
            <person name="Mitros T."/>
            <person name="Poliakov A."/>
            <person name="Schmutz J."/>
            <person name="Spannagl M."/>
            <person name="Tang H."/>
            <person name="Wang X."/>
            <person name="Wicker T."/>
            <person name="Bharti A.K."/>
            <person name="Chapman J."/>
            <person name="Feltus F.A."/>
            <person name="Gowik U."/>
            <person name="Grigoriev I.V."/>
            <person name="Lyons E."/>
            <person name="Maher C.A."/>
            <person name="Martis M."/>
            <person name="Narechania A."/>
            <person name="Otillar R.P."/>
            <person name="Penning B.W."/>
            <person name="Salamov A.A."/>
            <person name="Wang Y."/>
            <person name="Zhang L."/>
            <person name="Carpita N.C."/>
            <person name="Freeling M."/>
            <person name="Gingle A.R."/>
            <person name="Hash C.T."/>
            <person name="Keller B."/>
            <person name="Klein P."/>
            <person name="Kresovich S."/>
            <person name="McCann M.C."/>
            <person name="Ming R."/>
            <person name="Peterson D.G."/>
            <person name="Mehboob-ur-Rahman"/>
            <person name="Ware D."/>
            <person name="Westhoff P."/>
            <person name="Mayer K.F."/>
            <person name="Messing J."/>
            <person name="Rokhsar D.S."/>
        </authorList>
    </citation>
    <scope>NUCLEOTIDE SEQUENCE [LARGE SCALE GENOMIC DNA]</scope>
    <source>
        <strain evidence="3">cv. BTx623</strain>
    </source>
</reference>
<dbReference type="EMBL" id="CM000761">
    <property type="protein sequence ID" value="KXG36909.1"/>
    <property type="molecule type" value="Genomic_DNA"/>
</dbReference>
<keyword evidence="3" id="KW-1185">Reference proteome</keyword>
<accession>A0A1B6QG69</accession>
<proteinExistence type="predicted"/>
<gene>
    <name evidence="2" type="ORF">SORBI_3002G411200</name>
</gene>
<sequence length="140" mass="16115">MDRRIGWTGPLFTQHMHYGESHGSEEESAARRRVRPRPGPFGLMDDDEAGRHGTATQPPEMVTKDRGWFPLIFFRARLAFSFSSLSTMGNNKEKKSPSTFYHLHLPILSTMYCTHMCCHRHGYLSIFNPTCPMLEELKRG</sequence>
<dbReference type="Gramene" id="KXG36909">
    <property type="protein sequence ID" value="KXG36909"/>
    <property type="gene ID" value="SORBI_3002G411200"/>
</dbReference>
<dbReference type="AlphaFoldDB" id="A0A1B6QG69"/>
<organism evidence="2 3">
    <name type="scientific">Sorghum bicolor</name>
    <name type="common">Sorghum</name>
    <name type="synonym">Sorghum vulgare</name>
    <dbReference type="NCBI Taxonomy" id="4558"/>
    <lineage>
        <taxon>Eukaryota</taxon>
        <taxon>Viridiplantae</taxon>
        <taxon>Streptophyta</taxon>
        <taxon>Embryophyta</taxon>
        <taxon>Tracheophyta</taxon>
        <taxon>Spermatophyta</taxon>
        <taxon>Magnoliopsida</taxon>
        <taxon>Liliopsida</taxon>
        <taxon>Poales</taxon>
        <taxon>Poaceae</taxon>
        <taxon>PACMAD clade</taxon>
        <taxon>Panicoideae</taxon>
        <taxon>Andropogonodae</taxon>
        <taxon>Andropogoneae</taxon>
        <taxon>Sorghinae</taxon>
        <taxon>Sorghum</taxon>
    </lineage>
</organism>